<evidence type="ECO:0000313" key="2">
    <source>
        <dbReference type="EMBL" id="MCU0104909.1"/>
    </source>
</evidence>
<keyword evidence="1" id="KW-0812">Transmembrane</keyword>
<comment type="caution">
    <text evidence="2">The sequence shown here is derived from an EMBL/GenBank/DDBJ whole genome shotgun (WGS) entry which is preliminary data.</text>
</comment>
<evidence type="ECO:0000256" key="1">
    <source>
        <dbReference type="SAM" id="Phobius"/>
    </source>
</evidence>
<dbReference type="EMBL" id="JAOEGN010000007">
    <property type="protein sequence ID" value="MCU0104909.1"/>
    <property type="molecule type" value="Genomic_DNA"/>
</dbReference>
<dbReference type="Pfam" id="PF06182">
    <property type="entry name" value="ABC2_membrane_6"/>
    <property type="match status" value="1"/>
</dbReference>
<dbReference type="InterPro" id="IPR010390">
    <property type="entry name" value="ABC-2_transporter-like"/>
</dbReference>
<evidence type="ECO:0000313" key="3">
    <source>
        <dbReference type="Proteomes" id="UP001209076"/>
    </source>
</evidence>
<accession>A0ABT2PVD0</accession>
<gene>
    <name evidence="2" type="ORF">N7603_04490</name>
</gene>
<keyword evidence="1" id="KW-0472">Membrane</keyword>
<feature type="transmembrane region" description="Helical" evidence="1">
    <location>
        <begin position="127"/>
        <end position="145"/>
    </location>
</feature>
<keyword evidence="1" id="KW-1133">Transmembrane helix</keyword>
<dbReference type="PANTHER" id="PTHR36832:SF1">
    <property type="entry name" value="SLR1174 PROTEIN"/>
    <property type="match status" value="1"/>
</dbReference>
<feature type="transmembrane region" description="Helical" evidence="1">
    <location>
        <begin position="6"/>
        <end position="27"/>
    </location>
</feature>
<feature type="transmembrane region" description="Helical" evidence="1">
    <location>
        <begin position="218"/>
        <end position="239"/>
    </location>
</feature>
<dbReference type="PANTHER" id="PTHR36832">
    <property type="entry name" value="SLR1174 PROTEIN-RELATED"/>
    <property type="match status" value="1"/>
</dbReference>
<organism evidence="2 3">
    <name type="scientific">Paracholeplasma vituli</name>
    <dbReference type="NCBI Taxonomy" id="69473"/>
    <lineage>
        <taxon>Bacteria</taxon>
        <taxon>Bacillati</taxon>
        <taxon>Mycoplasmatota</taxon>
        <taxon>Mollicutes</taxon>
        <taxon>Acholeplasmatales</taxon>
        <taxon>Acholeplasmataceae</taxon>
        <taxon>Paracholeplasma</taxon>
    </lineage>
</organism>
<keyword evidence="3" id="KW-1185">Reference proteome</keyword>
<name>A0ABT2PVD0_9MOLU</name>
<feature type="transmembrane region" description="Helical" evidence="1">
    <location>
        <begin position="97"/>
        <end position="120"/>
    </location>
</feature>
<proteinExistence type="predicted"/>
<dbReference type="Proteomes" id="UP001209076">
    <property type="component" value="Unassembled WGS sequence"/>
</dbReference>
<protein>
    <submittedName>
        <fullName evidence="2">ABC-2 family transporter protein</fullName>
    </submittedName>
</protein>
<dbReference type="RefSeq" id="WP_262096165.1">
    <property type="nucleotide sequence ID" value="NZ_JAOEGN010000007.1"/>
</dbReference>
<sequence>MLIYRGSIVLWLLLDVFQFFMMVFLWMSVYNHSDSIQGFTLNEMLLYYLLTNLFFVFSDTETMYMMNEEIREGRISMMLIKPISYKARLYSEVFGRVIGIFSLTLPIVLLTGTVIVLAFNMPLDIRILNVLIAVLFIPLIFMMMFELSYFFGTISIHITNVFGLAILFNVMIRVLSGQLIPLALYPKSLLNILSYLPFKYMSYPVLIILNKIPLSEAYTGLVLLAIWVGIFFMLSSLTFKASMKKIVVFGG</sequence>
<feature type="transmembrane region" description="Helical" evidence="1">
    <location>
        <begin position="151"/>
        <end position="172"/>
    </location>
</feature>
<reference evidence="3" key="1">
    <citation type="submission" date="2023-07" db="EMBL/GenBank/DDBJ databases">
        <title>Novel Mycoplasma species identified in domestic and wild animals.</title>
        <authorList>
            <person name="Volokhov D.V."/>
            <person name="Furtak V.A."/>
            <person name="Zagorodnyaya T.A."/>
        </authorList>
    </citation>
    <scope>NUCLEOTIDE SEQUENCE [LARGE SCALE GENOMIC DNA]</scope>
    <source>
        <strain evidence="3">92-19</strain>
    </source>
</reference>
<feature type="transmembrane region" description="Helical" evidence="1">
    <location>
        <begin position="39"/>
        <end position="57"/>
    </location>
</feature>